<dbReference type="EMBL" id="MU865913">
    <property type="protein sequence ID" value="KAK4456266.1"/>
    <property type="molecule type" value="Genomic_DNA"/>
</dbReference>
<evidence type="ECO:0000256" key="1">
    <source>
        <dbReference type="SAM" id="SignalP"/>
    </source>
</evidence>
<reference evidence="2" key="1">
    <citation type="journal article" date="2023" name="Mol. Phylogenet. Evol.">
        <title>Genome-scale phylogeny and comparative genomics of the fungal order Sordariales.</title>
        <authorList>
            <person name="Hensen N."/>
            <person name="Bonometti L."/>
            <person name="Westerberg I."/>
            <person name="Brannstrom I.O."/>
            <person name="Guillou S."/>
            <person name="Cros-Aarteil S."/>
            <person name="Calhoun S."/>
            <person name="Haridas S."/>
            <person name="Kuo A."/>
            <person name="Mondo S."/>
            <person name="Pangilinan J."/>
            <person name="Riley R."/>
            <person name="LaButti K."/>
            <person name="Andreopoulos B."/>
            <person name="Lipzen A."/>
            <person name="Chen C."/>
            <person name="Yan M."/>
            <person name="Daum C."/>
            <person name="Ng V."/>
            <person name="Clum A."/>
            <person name="Steindorff A."/>
            <person name="Ohm R.A."/>
            <person name="Martin F."/>
            <person name="Silar P."/>
            <person name="Natvig D.O."/>
            <person name="Lalanne C."/>
            <person name="Gautier V."/>
            <person name="Ament-Velasquez S.L."/>
            <person name="Kruys A."/>
            <person name="Hutchinson M.I."/>
            <person name="Powell A.J."/>
            <person name="Barry K."/>
            <person name="Miller A.N."/>
            <person name="Grigoriev I.V."/>
            <person name="Debuchy R."/>
            <person name="Gladieux P."/>
            <person name="Hiltunen Thoren M."/>
            <person name="Johannesson H."/>
        </authorList>
    </citation>
    <scope>NUCLEOTIDE SEQUENCE</scope>
    <source>
        <strain evidence="2">PSN243</strain>
    </source>
</reference>
<sequence length="189" mass="20604">MWVKPASRKYPTSKLCMSLLTSLCISLTIICPRISQDNLPCVAVTHLVNRCEKDVISPDSFLSTRGVAFPTAHPQSHINPATGGRPPKIRRGALRPLAKLTQARPGTCSPSRQGLDPSTLFGTWRCGRQKIPNRRPLSHQIYPFPQLPHLNVTTTRLCTLGASWFVLACLASPSLALLYSPPSSAHSAS</sequence>
<protein>
    <recommendedName>
        <fullName evidence="4">Secreted protein</fullName>
    </recommendedName>
</protein>
<feature type="signal peptide" evidence="1">
    <location>
        <begin position="1"/>
        <end position="26"/>
    </location>
</feature>
<evidence type="ECO:0008006" key="4">
    <source>
        <dbReference type="Google" id="ProtNLM"/>
    </source>
</evidence>
<keyword evidence="3" id="KW-1185">Reference proteome</keyword>
<organism evidence="2 3">
    <name type="scientific">Podospora aff. communis PSN243</name>
    <dbReference type="NCBI Taxonomy" id="3040156"/>
    <lineage>
        <taxon>Eukaryota</taxon>
        <taxon>Fungi</taxon>
        <taxon>Dikarya</taxon>
        <taxon>Ascomycota</taxon>
        <taxon>Pezizomycotina</taxon>
        <taxon>Sordariomycetes</taxon>
        <taxon>Sordariomycetidae</taxon>
        <taxon>Sordariales</taxon>
        <taxon>Podosporaceae</taxon>
        <taxon>Podospora</taxon>
    </lineage>
</organism>
<evidence type="ECO:0000313" key="2">
    <source>
        <dbReference type="EMBL" id="KAK4456266.1"/>
    </source>
</evidence>
<accession>A0AAV9H6A9</accession>
<reference evidence="2" key="2">
    <citation type="submission" date="2023-05" db="EMBL/GenBank/DDBJ databases">
        <authorList>
            <consortium name="Lawrence Berkeley National Laboratory"/>
            <person name="Steindorff A."/>
            <person name="Hensen N."/>
            <person name="Bonometti L."/>
            <person name="Westerberg I."/>
            <person name="Brannstrom I.O."/>
            <person name="Guillou S."/>
            <person name="Cros-Aarteil S."/>
            <person name="Calhoun S."/>
            <person name="Haridas S."/>
            <person name="Kuo A."/>
            <person name="Mondo S."/>
            <person name="Pangilinan J."/>
            <person name="Riley R."/>
            <person name="Labutti K."/>
            <person name="Andreopoulos B."/>
            <person name="Lipzen A."/>
            <person name="Chen C."/>
            <person name="Yanf M."/>
            <person name="Daum C."/>
            <person name="Ng V."/>
            <person name="Clum A."/>
            <person name="Ohm R."/>
            <person name="Martin F."/>
            <person name="Silar P."/>
            <person name="Natvig D."/>
            <person name="Lalanne C."/>
            <person name="Gautier V."/>
            <person name="Ament-Velasquez S.L."/>
            <person name="Kruys A."/>
            <person name="Hutchinson M.I."/>
            <person name="Powell A.J."/>
            <person name="Barry K."/>
            <person name="Miller A.N."/>
            <person name="Grigoriev I.V."/>
            <person name="Debuchy R."/>
            <person name="Gladieux P."/>
            <person name="Thoren M.H."/>
            <person name="Johannesson H."/>
        </authorList>
    </citation>
    <scope>NUCLEOTIDE SEQUENCE</scope>
    <source>
        <strain evidence="2">PSN243</strain>
    </source>
</reference>
<dbReference type="Proteomes" id="UP001321760">
    <property type="component" value="Unassembled WGS sequence"/>
</dbReference>
<proteinExistence type="predicted"/>
<keyword evidence="1" id="KW-0732">Signal</keyword>
<feature type="chain" id="PRO_5044024068" description="Secreted protein" evidence="1">
    <location>
        <begin position="27"/>
        <end position="189"/>
    </location>
</feature>
<evidence type="ECO:0000313" key="3">
    <source>
        <dbReference type="Proteomes" id="UP001321760"/>
    </source>
</evidence>
<gene>
    <name evidence="2" type="ORF">QBC34DRAFT_389448</name>
</gene>
<comment type="caution">
    <text evidence="2">The sequence shown here is derived from an EMBL/GenBank/DDBJ whole genome shotgun (WGS) entry which is preliminary data.</text>
</comment>
<name>A0AAV9H6A9_9PEZI</name>
<dbReference type="AlphaFoldDB" id="A0AAV9H6A9"/>